<keyword evidence="2" id="KW-1185">Reference proteome</keyword>
<sequence>MNDSDEEPGVVFQRKYGQKQDAMVQRAPLAGGLEASGSWVGMQVALAGAVHYIQAGRVLRIARDDGAHWAAIPSAESASKQNCGGVAHGLHLRVREGEGEGRVSSGGINIVCYGME</sequence>
<dbReference type="EMBL" id="CAJVRL010000069">
    <property type="protein sequence ID" value="CAG8956138.1"/>
    <property type="molecule type" value="Genomic_DNA"/>
</dbReference>
<name>A0A9N9PUZ7_9HELO</name>
<protein>
    <submittedName>
        <fullName evidence="1">Uncharacterized protein</fullName>
    </submittedName>
</protein>
<comment type="caution">
    <text evidence="1">The sequence shown here is derived from an EMBL/GenBank/DDBJ whole genome shotgun (WGS) entry which is preliminary data.</text>
</comment>
<dbReference type="AlphaFoldDB" id="A0A9N9PUZ7"/>
<reference evidence="1" key="1">
    <citation type="submission" date="2021-07" db="EMBL/GenBank/DDBJ databases">
        <authorList>
            <person name="Durling M."/>
        </authorList>
    </citation>
    <scope>NUCLEOTIDE SEQUENCE</scope>
</reference>
<evidence type="ECO:0000313" key="1">
    <source>
        <dbReference type="EMBL" id="CAG8956138.1"/>
    </source>
</evidence>
<dbReference type="Proteomes" id="UP000696280">
    <property type="component" value="Unassembled WGS sequence"/>
</dbReference>
<accession>A0A9N9PUZ7</accession>
<dbReference type="OrthoDB" id="6585768at2759"/>
<gene>
    <name evidence="1" type="ORF">HYFRA_00012056</name>
</gene>
<organism evidence="1 2">
    <name type="scientific">Hymenoscyphus fraxineus</name>
    <dbReference type="NCBI Taxonomy" id="746836"/>
    <lineage>
        <taxon>Eukaryota</taxon>
        <taxon>Fungi</taxon>
        <taxon>Dikarya</taxon>
        <taxon>Ascomycota</taxon>
        <taxon>Pezizomycotina</taxon>
        <taxon>Leotiomycetes</taxon>
        <taxon>Helotiales</taxon>
        <taxon>Helotiaceae</taxon>
        <taxon>Hymenoscyphus</taxon>
    </lineage>
</organism>
<proteinExistence type="predicted"/>
<evidence type="ECO:0000313" key="2">
    <source>
        <dbReference type="Proteomes" id="UP000696280"/>
    </source>
</evidence>